<feature type="domain" description="Heterokaryon incompatibility" evidence="1">
    <location>
        <begin position="67"/>
        <end position="214"/>
    </location>
</feature>
<sequence length="376" mass="42694">KKRPMETNVTGETVLSWARSKVEAEAGRRSWQPQSVLPTRLISVGKVGESMVRLRKDGDWDGENRGYATLSYCWGQIPQFKATKANIVDLYRGFPLTSLSQTVQDAVEVTRSLGLPFLWVDALCIIQDDEADKSREIEQMATIYRNTAVTIAALSATGATKGFLRVPRPRPQSCEILLPLGSRDQVGTISLAVEEPGVDLCEMPLCHRGWSFQELFLSPRILLYSTDQLLWYSRKAGLQSVTDTNRVYRQNFHAILSRSRVIPSVPADDTDKVSQEEALQQSRKRAPILRFWATIITEYTQRQLTEREDRLRALAGVANHLEERWGDRYIYGMWRNSIPHLLQWRVAGCRTGKRSDRAPTWSWASLDSAVGYFGDL</sequence>
<accession>A0AAJ0BGZ3</accession>
<feature type="non-terminal residue" evidence="2">
    <location>
        <position position="376"/>
    </location>
</feature>
<evidence type="ECO:0000259" key="1">
    <source>
        <dbReference type="Pfam" id="PF06985"/>
    </source>
</evidence>
<dbReference type="PANTHER" id="PTHR33112">
    <property type="entry name" value="DOMAIN PROTEIN, PUTATIVE-RELATED"/>
    <property type="match status" value="1"/>
</dbReference>
<evidence type="ECO:0000313" key="2">
    <source>
        <dbReference type="EMBL" id="KAK1756993.1"/>
    </source>
</evidence>
<name>A0AAJ0BGZ3_9PEZI</name>
<organism evidence="2 3">
    <name type="scientific">Echria macrotheca</name>
    <dbReference type="NCBI Taxonomy" id="438768"/>
    <lineage>
        <taxon>Eukaryota</taxon>
        <taxon>Fungi</taxon>
        <taxon>Dikarya</taxon>
        <taxon>Ascomycota</taxon>
        <taxon>Pezizomycotina</taxon>
        <taxon>Sordariomycetes</taxon>
        <taxon>Sordariomycetidae</taxon>
        <taxon>Sordariales</taxon>
        <taxon>Schizotheciaceae</taxon>
        <taxon>Echria</taxon>
    </lineage>
</organism>
<dbReference type="Pfam" id="PF06985">
    <property type="entry name" value="HET"/>
    <property type="match status" value="1"/>
</dbReference>
<dbReference type="AlphaFoldDB" id="A0AAJ0BGZ3"/>
<feature type="non-terminal residue" evidence="2">
    <location>
        <position position="1"/>
    </location>
</feature>
<proteinExistence type="predicted"/>
<protein>
    <submittedName>
        <fullName evidence="2">Heterokaryon incompatibility protein-domain-containing protein</fullName>
    </submittedName>
</protein>
<keyword evidence="3" id="KW-1185">Reference proteome</keyword>
<dbReference type="PANTHER" id="PTHR33112:SF16">
    <property type="entry name" value="HETEROKARYON INCOMPATIBILITY DOMAIN-CONTAINING PROTEIN"/>
    <property type="match status" value="1"/>
</dbReference>
<evidence type="ECO:0000313" key="3">
    <source>
        <dbReference type="Proteomes" id="UP001239445"/>
    </source>
</evidence>
<dbReference type="Proteomes" id="UP001239445">
    <property type="component" value="Unassembled WGS sequence"/>
</dbReference>
<reference evidence="2" key="1">
    <citation type="submission" date="2023-06" db="EMBL/GenBank/DDBJ databases">
        <title>Genome-scale phylogeny and comparative genomics of the fungal order Sordariales.</title>
        <authorList>
            <consortium name="Lawrence Berkeley National Laboratory"/>
            <person name="Hensen N."/>
            <person name="Bonometti L."/>
            <person name="Westerberg I."/>
            <person name="Brannstrom I.O."/>
            <person name="Guillou S."/>
            <person name="Cros-Aarteil S."/>
            <person name="Calhoun S."/>
            <person name="Haridas S."/>
            <person name="Kuo A."/>
            <person name="Mondo S."/>
            <person name="Pangilinan J."/>
            <person name="Riley R."/>
            <person name="Labutti K."/>
            <person name="Andreopoulos B."/>
            <person name="Lipzen A."/>
            <person name="Chen C."/>
            <person name="Yanf M."/>
            <person name="Daum C."/>
            <person name="Ng V."/>
            <person name="Clum A."/>
            <person name="Steindorff A."/>
            <person name="Ohm R."/>
            <person name="Martin F."/>
            <person name="Silar P."/>
            <person name="Natvig D."/>
            <person name="Lalanne C."/>
            <person name="Gautier V."/>
            <person name="Ament-Velasquez S.L."/>
            <person name="Kruys A."/>
            <person name="Hutchinson M.I."/>
            <person name="Powell A.J."/>
            <person name="Barry K."/>
            <person name="Miller A.N."/>
            <person name="Grigoriev I.V."/>
            <person name="Debuchy R."/>
            <person name="Gladieux P."/>
            <person name="Thoren M.H."/>
            <person name="Johannesson H."/>
        </authorList>
    </citation>
    <scope>NUCLEOTIDE SEQUENCE</scope>
    <source>
        <strain evidence="2">PSN4</strain>
    </source>
</reference>
<comment type="caution">
    <text evidence="2">The sequence shown here is derived from an EMBL/GenBank/DDBJ whole genome shotgun (WGS) entry which is preliminary data.</text>
</comment>
<dbReference type="InterPro" id="IPR010730">
    <property type="entry name" value="HET"/>
</dbReference>
<gene>
    <name evidence="2" type="ORF">QBC47DRAFT_271471</name>
</gene>
<dbReference type="EMBL" id="MU839831">
    <property type="protein sequence ID" value="KAK1756993.1"/>
    <property type="molecule type" value="Genomic_DNA"/>
</dbReference>